<feature type="chain" id="PRO_5016233064" evidence="2">
    <location>
        <begin position="29"/>
        <end position="329"/>
    </location>
</feature>
<comment type="similarity">
    <text evidence="1">Belongs to the UPF0065 (bug) family.</text>
</comment>
<name>A0A315EVD5_9BURK</name>
<dbReference type="Proteomes" id="UP000251341">
    <property type="component" value="Unassembled WGS sequence"/>
</dbReference>
<dbReference type="RefSeq" id="WP_108359296.1">
    <property type="nucleotide sequence ID" value="NZ_NESP01000001.1"/>
</dbReference>
<dbReference type="InterPro" id="IPR006311">
    <property type="entry name" value="TAT_signal"/>
</dbReference>
<reference evidence="3 4" key="1">
    <citation type="submission" date="2017-04" db="EMBL/GenBank/DDBJ databases">
        <title>Unexpected and diverse lifestyles within the genus Limnohabitans.</title>
        <authorList>
            <person name="Kasalicky V."/>
            <person name="Mehrshad M."/>
            <person name="Andrei S.-A."/>
            <person name="Salcher M."/>
            <person name="Kratochvilova H."/>
            <person name="Simek K."/>
            <person name="Ghai R."/>
        </authorList>
    </citation>
    <scope>NUCLEOTIDE SEQUENCE [LARGE SCALE GENOMIC DNA]</scope>
    <source>
        <strain evidence="3 4">MWH-C5</strain>
    </source>
</reference>
<evidence type="ECO:0000313" key="3">
    <source>
        <dbReference type="EMBL" id="PUE59914.1"/>
    </source>
</evidence>
<dbReference type="PANTHER" id="PTHR42928">
    <property type="entry name" value="TRICARBOXYLATE-BINDING PROTEIN"/>
    <property type="match status" value="1"/>
</dbReference>
<evidence type="ECO:0000256" key="1">
    <source>
        <dbReference type="ARBA" id="ARBA00006987"/>
    </source>
</evidence>
<evidence type="ECO:0000256" key="2">
    <source>
        <dbReference type="SAM" id="SignalP"/>
    </source>
</evidence>
<protein>
    <submittedName>
        <fullName evidence="3">LacI family transcriptional regulator</fullName>
    </submittedName>
</protein>
<dbReference type="Gene3D" id="3.40.190.150">
    <property type="entry name" value="Bordetella uptake gene, domain 1"/>
    <property type="match status" value="1"/>
</dbReference>
<dbReference type="SUPFAM" id="SSF53850">
    <property type="entry name" value="Periplasmic binding protein-like II"/>
    <property type="match status" value="1"/>
</dbReference>
<evidence type="ECO:0000313" key="4">
    <source>
        <dbReference type="Proteomes" id="UP000251341"/>
    </source>
</evidence>
<gene>
    <name evidence="3" type="ORF">B9Z44_10200</name>
</gene>
<dbReference type="InterPro" id="IPR005064">
    <property type="entry name" value="BUG"/>
</dbReference>
<dbReference type="PROSITE" id="PS51318">
    <property type="entry name" value="TAT"/>
    <property type="match status" value="1"/>
</dbReference>
<dbReference type="InterPro" id="IPR042100">
    <property type="entry name" value="Bug_dom1"/>
</dbReference>
<keyword evidence="2" id="KW-0732">Signal</keyword>
<comment type="caution">
    <text evidence="3">The sequence shown here is derived from an EMBL/GenBank/DDBJ whole genome shotgun (WGS) entry which is preliminary data.</text>
</comment>
<dbReference type="AlphaFoldDB" id="A0A315EVD5"/>
<dbReference type="EMBL" id="NESP01000001">
    <property type="protein sequence ID" value="PUE59914.1"/>
    <property type="molecule type" value="Genomic_DNA"/>
</dbReference>
<dbReference type="Pfam" id="PF03401">
    <property type="entry name" value="TctC"/>
    <property type="match status" value="1"/>
</dbReference>
<feature type="signal peptide" evidence="2">
    <location>
        <begin position="1"/>
        <end position="28"/>
    </location>
</feature>
<dbReference type="Gene3D" id="3.40.190.10">
    <property type="entry name" value="Periplasmic binding protein-like II"/>
    <property type="match status" value="1"/>
</dbReference>
<keyword evidence="4" id="KW-1185">Reference proteome</keyword>
<organism evidence="3 4">
    <name type="scientific">Limnohabitans curvus</name>
    <dbReference type="NCBI Taxonomy" id="323423"/>
    <lineage>
        <taxon>Bacteria</taxon>
        <taxon>Pseudomonadati</taxon>
        <taxon>Pseudomonadota</taxon>
        <taxon>Betaproteobacteria</taxon>
        <taxon>Burkholderiales</taxon>
        <taxon>Comamonadaceae</taxon>
        <taxon>Limnohabitans</taxon>
    </lineage>
</organism>
<dbReference type="PANTHER" id="PTHR42928:SF5">
    <property type="entry name" value="BLR1237 PROTEIN"/>
    <property type="match status" value="1"/>
</dbReference>
<sequence length="329" mass="34444">MHNTPFTRRQSLQWAAALAAGTALPSFAQSEWPKDKAVTFIVPFTAGSGTDVIARTVAEKLGPLLGAQIVIDNKTGAGGTVGAALVAKAPADGYTMLVHSSGHVVNPALYPKLSYDTLKDFDGISPLASLPNVIVVSPSKGYKDVADLVAKAKAQPGVLNYASAGNGSATHMNAEKFRVAAGVQAQHVPYRGTPEALTETASGRIDWFFAPLVSALPLIQSGRLQALAVSTAQRSPLLPNVPSISEAGFASAAYTFWVGLFVTAKTPKPIVQKLHAGVMSVLAMPDVKERLEKLGAAAMPMQQDAFEKYLDAETLAAAQLVKAAGIRIE</sequence>
<dbReference type="PIRSF" id="PIRSF017082">
    <property type="entry name" value="YflP"/>
    <property type="match status" value="1"/>
</dbReference>
<dbReference type="CDD" id="cd13578">
    <property type="entry name" value="PBP2_Bug27"/>
    <property type="match status" value="1"/>
</dbReference>
<proteinExistence type="inferred from homology"/>
<accession>A0A315EVD5</accession>